<dbReference type="SUPFAM" id="SSF56935">
    <property type="entry name" value="Porins"/>
    <property type="match status" value="1"/>
</dbReference>
<dbReference type="Proteomes" id="UP000236745">
    <property type="component" value="Unassembled WGS sequence"/>
</dbReference>
<reference evidence="1 2" key="1">
    <citation type="submission" date="2016-10" db="EMBL/GenBank/DDBJ databases">
        <authorList>
            <person name="de Groot N.N."/>
        </authorList>
    </citation>
    <scope>NUCLEOTIDE SEQUENCE [LARGE SCALE GENOMIC DNA]</scope>
    <source>
        <strain evidence="1 2">DSM 22012</strain>
    </source>
</reference>
<evidence type="ECO:0000313" key="2">
    <source>
        <dbReference type="Proteomes" id="UP000236745"/>
    </source>
</evidence>
<dbReference type="OrthoDB" id="9767539at2"/>
<name>A0A1H5Y4Y6_9GAMM</name>
<keyword evidence="2" id="KW-1185">Reference proteome</keyword>
<dbReference type="AlphaFoldDB" id="A0A1H5Y4Y6"/>
<sequence>MKLGMKLGRDLLATSAVLAAMGTNVQADSFREALTGGKVSGEIRNVYVEGSASDARGEAGALNNSHTLGSALNLNYATGSFHGFKAVVGLQSGWDWNIHDEDKGLTVAGGEDDSRVSIDSTDLRLAYLEYAFDKELTATSLRIGRQKIVSPLLMNSGEFAMQDSFDALVVENRDLPDTVLKAIYVDRWNMRYGDDSNGAVTEEDKDYDDAIYSFYLNNSSLAGLNIEAQWLSNENDTPAGDPPAAVVTADPYDTGFLGLTYKVPNSSWVLGAKVLTADYENLPDTGYWGVNAKTTVGGVELQLGYTSVDDEANFPGSLGHVPMFRSYKSGFIDEIFAGLDTTSLSVGYGFGVPGLKTKLIYSGWKQSEEGRINSRKDLDGGYEAGFDVEYQFQGVEGLSGRFRTSYMDFDRDAVDNDDLLYTRIHLNYKF</sequence>
<protein>
    <submittedName>
        <fullName evidence="1">Major outer membrane protein</fullName>
    </submittedName>
</protein>
<accession>A0A1H5Y4Y6</accession>
<dbReference type="Pfam" id="PF05538">
    <property type="entry name" value="Campylo_MOMP"/>
    <property type="match status" value="1"/>
</dbReference>
<evidence type="ECO:0000313" key="1">
    <source>
        <dbReference type="EMBL" id="SEG19013.1"/>
    </source>
</evidence>
<proteinExistence type="predicted"/>
<dbReference type="InterPro" id="IPR023614">
    <property type="entry name" value="Porin_dom_sf"/>
</dbReference>
<dbReference type="EMBL" id="FNVQ01000001">
    <property type="protein sequence ID" value="SEG19013.1"/>
    <property type="molecule type" value="Genomic_DNA"/>
</dbReference>
<gene>
    <name evidence="1" type="ORF">SAMN05444390_1011620</name>
</gene>
<organism evidence="1 2">
    <name type="scientific">Marinobacterium lutimaris</name>
    <dbReference type="NCBI Taxonomy" id="568106"/>
    <lineage>
        <taxon>Bacteria</taxon>
        <taxon>Pseudomonadati</taxon>
        <taxon>Pseudomonadota</taxon>
        <taxon>Gammaproteobacteria</taxon>
        <taxon>Oceanospirillales</taxon>
        <taxon>Oceanospirillaceae</taxon>
        <taxon>Marinobacterium</taxon>
    </lineage>
</organism>
<dbReference type="InterPro" id="IPR008439">
    <property type="entry name" value="Campylo_MOMP"/>
</dbReference>
<dbReference type="RefSeq" id="WP_104002507.1">
    <property type="nucleotide sequence ID" value="NZ_FNVQ01000001.1"/>
</dbReference>
<dbReference type="Gene3D" id="2.40.160.10">
    <property type="entry name" value="Porin"/>
    <property type="match status" value="1"/>
</dbReference>